<evidence type="ECO:0008006" key="5">
    <source>
        <dbReference type="Google" id="ProtNLM"/>
    </source>
</evidence>
<name>A0A0J7XLG8_9SPHN</name>
<dbReference type="EMBL" id="JACU01000008">
    <property type="protein sequence ID" value="KMS52841.1"/>
    <property type="molecule type" value="Genomic_DNA"/>
</dbReference>
<dbReference type="PROSITE" id="PS51257">
    <property type="entry name" value="PROKAR_LIPOPROTEIN"/>
    <property type="match status" value="1"/>
</dbReference>
<dbReference type="PATRIC" id="fig|1114963.3.peg.3894"/>
<keyword evidence="4" id="KW-1185">Reference proteome</keyword>
<feature type="chain" id="PRO_5005291434" description="Lipoprotein" evidence="2">
    <location>
        <begin position="26"/>
        <end position="107"/>
    </location>
</feature>
<dbReference type="OrthoDB" id="7428913at2"/>
<protein>
    <recommendedName>
        <fullName evidence="5">Lipoprotein</fullName>
    </recommendedName>
</protein>
<accession>A0A0J7XLG8</accession>
<gene>
    <name evidence="3" type="ORF">V474_25195</name>
</gene>
<organism evidence="3 4">
    <name type="scientific">Novosphingobium barchaimii LL02</name>
    <dbReference type="NCBI Taxonomy" id="1114963"/>
    <lineage>
        <taxon>Bacteria</taxon>
        <taxon>Pseudomonadati</taxon>
        <taxon>Pseudomonadota</taxon>
        <taxon>Alphaproteobacteria</taxon>
        <taxon>Sphingomonadales</taxon>
        <taxon>Sphingomonadaceae</taxon>
        <taxon>Novosphingobium</taxon>
    </lineage>
</organism>
<evidence type="ECO:0000313" key="4">
    <source>
        <dbReference type="Proteomes" id="UP000052268"/>
    </source>
</evidence>
<dbReference type="AlphaFoldDB" id="A0A0J7XLG8"/>
<feature type="signal peptide" evidence="2">
    <location>
        <begin position="1"/>
        <end position="25"/>
    </location>
</feature>
<evidence type="ECO:0000256" key="1">
    <source>
        <dbReference type="SAM" id="MobiDB-lite"/>
    </source>
</evidence>
<dbReference type="Proteomes" id="UP000052268">
    <property type="component" value="Unassembled WGS sequence"/>
</dbReference>
<reference evidence="3 4" key="1">
    <citation type="journal article" date="2015" name="G3 (Bethesda)">
        <title>Insights into Ongoing Evolution of the Hexachlorocyclohexane Catabolic Pathway from Comparative Genomics of Ten Sphingomonadaceae Strains.</title>
        <authorList>
            <person name="Pearce S.L."/>
            <person name="Oakeshott J.G."/>
            <person name="Pandey G."/>
        </authorList>
    </citation>
    <scope>NUCLEOTIDE SEQUENCE [LARGE SCALE GENOMIC DNA]</scope>
    <source>
        <strain evidence="3 4">LL02</strain>
    </source>
</reference>
<feature type="region of interest" description="Disordered" evidence="1">
    <location>
        <begin position="39"/>
        <end position="72"/>
    </location>
</feature>
<dbReference type="RefSeq" id="WP_059152876.1">
    <property type="nucleotide sequence ID" value="NZ_KQ130456.1"/>
</dbReference>
<comment type="caution">
    <text evidence="3">The sequence shown here is derived from an EMBL/GenBank/DDBJ whole genome shotgun (WGS) entry which is preliminary data.</text>
</comment>
<proteinExistence type="predicted"/>
<feature type="compositionally biased region" description="Basic and acidic residues" evidence="1">
    <location>
        <begin position="49"/>
        <end position="72"/>
    </location>
</feature>
<sequence length="107" mass="11993">MMNRPALLLAIAALPMLSGCVRTVASVVTAPVRVASKAVDWTTTSQSESDEKRGRQLRKQEEERGKLDRQYQKHLRECRAGTESSCAKARDDYSDIQAISPRAYQPR</sequence>
<keyword evidence="2" id="KW-0732">Signal</keyword>
<evidence type="ECO:0000256" key="2">
    <source>
        <dbReference type="SAM" id="SignalP"/>
    </source>
</evidence>
<evidence type="ECO:0000313" key="3">
    <source>
        <dbReference type="EMBL" id="KMS52841.1"/>
    </source>
</evidence>